<evidence type="ECO:0000259" key="5">
    <source>
        <dbReference type="Pfam" id="PF00535"/>
    </source>
</evidence>
<keyword evidence="7" id="KW-1185">Reference proteome</keyword>
<comment type="similarity">
    <text evidence="1">Belongs to the glycosyltransferase 2 family.</text>
</comment>
<dbReference type="CDD" id="cd00761">
    <property type="entry name" value="Glyco_tranf_GTA_type"/>
    <property type="match status" value="1"/>
</dbReference>
<evidence type="ECO:0000256" key="1">
    <source>
        <dbReference type="ARBA" id="ARBA00006739"/>
    </source>
</evidence>
<evidence type="ECO:0000256" key="2">
    <source>
        <dbReference type="ARBA" id="ARBA00022676"/>
    </source>
</evidence>
<accession>A0A317PTK0</accession>
<evidence type="ECO:0000256" key="3">
    <source>
        <dbReference type="ARBA" id="ARBA00022679"/>
    </source>
</evidence>
<dbReference type="Pfam" id="PF00535">
    <property type="entry name" value="Glycos_transf_2"/>
    <property type="match status" value="1"/>
</dbReference>
<proteinExistence type="inferred from homology"/>
<protein>
    <submittedName>
        <fullName evidence="6">GT2 family glycosyltransferase</fullName>
    </submittedName>
</protein>
<dbReference type="SUPFAM" id="SSF53448">
    <property type="entry name" value="Nucleotide-diphospho-sugar transferases"/>
    <property type="match status" value="1"/>
</dbReference>
<comment type="caution">
    <text evidence="6">The sequence shown here is derived from an EMBL/GenBank/DDBJ whole genome shotgun (WGS) entry which is preliminary data.</text>
</comment>
<dbReference type="RefSeq" id="WP_110030899.1">
    <property type="nucleotide sequence ID" value="NZ_QGTR01000001.1"/>
</dbReference>
<dbReference type="AlphaFoldDB" id="A0A317PTK0"/>
<dbReference type="OrthoDB" id="6116224at2"/>
<dbReference type="PANTHER" id="PTHR43179:SF12">
    <property type="entry name" value="GALACTOFURANOSYLTRANSFERASE GLFT2"/>
    <property type="match status" value="1"/>
</dbReference>
<keyword evidence="4" id="KW-0472">Membrane</keyword>
<dbReference type="EMBL" id="QGTR01000001">
    <property type="protein sequence ID" value="PWW04469.1"/>
    <property type="molecule type" value="Genomic_DNA"/>
</dbReference>
<organism evidence="6 7">
    <name type="scientific">Hoeflea marina</name>
    <dbReference type="NCBI Taxonomy" id="274592"/>
    <lineage>
        <taxon>Bacteria</taxon>
        <taxon>Pseudomonadati</taxon>
        <taxon>Pseudomonadota</taxon>
        <taxon>Alphaproteobacteria</taxon>
        <taxon>Hyphomicrobiales</taxon>
        <taxon>Rhizobiaceae</taxon>
        <taxon>Hoeflea</taxon>
    </lineage>
</organism>
<dbReference type="InterPro" id="IPR001173">
    <property type="entry name" value="Glyco_trans_2-like"/>
</dbReference>
<dbReference type="GO" id="GO:0016757">
    <property type="term" value="F:glycosyltransferase activity"/>
    <property type="evidence" value="ECO:0007669"/>
    <property type="project" value="UniProtKB-KW"/>
</dbReference>
<reference evidence="6 7" key="1">
    <citation type="submission" date="2018-05" db="EMBL/GenBank/DDBJ databases">
        <title>Genomic Encyclopedia of Type Strains, Phase IV (KMG-IV): sequencing the most valuable type-strain genomes for metagenomic binning, comparative biology and taxonomic classification.</title>
        <authorList>
            <person name="Goeker M."/>
        </authorList>
    </citation>
    <scope>NUCLEOTIDE SEQUENCE [LARGE SCALE GENOMIC DNA]</scope>
    <source>
        <strain evidence="6 7">DSM 16791</strain>
    </source>
</reference>
<name>A0A317PTK0_9HYPH</name>
<keyword evidence="2" id="KW-0328">Glycosyltransferase</keyword>
<keyword evidence="4" id="KW-0812">Transmembrane</keyword>
<dbReference type="Gene3D" id="3.90.550.10">
    <property type="entry name" value="Spore Coat Polysaccharide Biosynthesis Protein SpsA, Chain A"/>
    <property type="match status" value="1"/>
</dbReference>
<dbReference type="PANTHER" id="PTHR43179">
    <property type="entry name" value="RHAMNOSYLTRANSFERASE WBBL"/>
    <property type="match status" value="1"/>
</dbReference>
<gene>
    <name evidence="6" type="ORF">DFR52_1011168</name>
</gene>
<feature type="domain" description="Glycosyltransferase 2-like" evidence="5">
    <location>
        <begin position="9"/>
        <end position="134"/>
    </location>
</feature>
<keyword evidence="3 6" id="KW-0808">Transferase</keyword>
<dbReference type="InterPro" id="IPR029044">
    <property type="entry name" value="Nucleotide-diphossugar_trans"/>
</dbReference>
<evidence type="ECO:0000313" key="6">
    <source>
        <dbReference type="EMBL" id="PWW04469.1"/>
    </source>
</evidence>
<evidence type="ECO:0000313" key="7">
    <source>
        <dbReference type="Proteomes" id="UP000246352"/>
    </source>
</evidence>
<sequence length="323" mass="35680">MQTGRICLAVATRDRPKMLRQALLSMCALDDVAKAGVDILVVENAALSSLDGTIEEFAGRRVGTSITLLHEPRLGIVHARNAALDHALANGYSHLAFIDDDEVVAPDWLSELHKAQTERRLDLIGGPVHAFVEEKPCGVLAAALWRGYQARVMRVERAALDRHRRDSDGLIMIATNNWMVDLEFCRKTGLRFDPRYNLSGGEDSGFYHGARRLGARTGWTPRAVVSEEIPPERLSVVYQFNRAFDQSVVSFHRKFETRPRLKWLIVPLSILYKTLAGGALLLALPLTLGSSLVGAIRALGFASGRLAGLFGVQSRHYETTTGR</sequence>
<dbReference type="Proteomes" id="UP000246352">
    <property type="component" value="Unassembled WGS sequence"/>
</dbReference>
<keyword evidence="4" id="KW-1133">Transmembrane helix</keyword>
<feature type="transmembrane region" description="Helical" evidence="4">
    <location>
        <begin position="263"/>
        <end position="286"/>
    </location>
</feature>
<evidence type="ECO:0000256" key="4">
    <source>
        <dbReference type="SAM" id="Phobius"/>
    </source>
</evidence>